<proteinExistence type="predicted"/>
<dbReference type="Proteomes" id="UP000027442">
    <property type="component" value="Unassembled WGS sequence"/>
</dbReference>
<accession>A0A069QFC0</accession>
<evidence type="ECO:0000313" key="2">
    <source>
        <dbReference type="Proteomes" id="UP000027442"/>
    </source>
</evidence>
<protein>
    <submittedName>
        <fullName evidence="1">Uncharacterized protein</fullName>
    </submittedName>
</protein>
<evidence type="ECO:0000313" key="1">
    <source>
        <dbReference type="EMBL" id="KDR50669.1"/>
    </source>
</evidence>
<dbReference type="PATRIC" id="fig|1122985.7.peg.3395"/>
<dbReference type="HOGENOM" id="CLU_983029_0_0_10"/>
<gene>
    <name evidence="1" type="ORF">HMPREF1991_03277</name>
</gene>
<keyword evidence="2" id="KW-1185">Reference proteome</keyword>
<reference evidence="1 2" key="1">
    <citation type="submission" date="2013-08" db="EMBL/GenBank/DDBJ databases">
        <authorList>
            <person name="Weinstock G."/>
            <person name="Sodergren E."/>
            <person name="Wylie T."/>
            <person name="Fulton L."/>
            <person name="Fulton R."/>
            <person name="Fronick C."/>
            <person name="O'Laughlin M."/>
            <person name="Godfrey J."/>
            <person name="Miner T."/>
            <person name="Herter B."/>
            <person name="Appelbaum E."/>
            <person name="Cordes M."/>
            <person name="Lek S."/>
            <person name="Wollam A."/>
            <person name="Pepin K.H."/>
            <person name="Palsikar V.B."/>
            <person name="Mitreva M."/>
            <person name="Wilson R.K."/>
        </authorList>
    </citation>
    <scope>NUCLEOTIDE SEQUENCE [LARGE SCALE GENOMIC DNA]</scope>
    <source>
        <strain evidence="1 2">ATCC 15930</strain>
    </source>
</reference>
<dbReference type="EMBL" id="JNGW01000149">
    <property type="protein sequence ID" value="KDR50669.1"/>
    <property type="molecule type" value="Genomic_DNA"/>
</dbReference>
<dbReference type="AlphaFoldDB" id="A0A069QFC0"/>
<comment type="caution">
    <text evidence="1">The sequence shown here is derived from an EMBL/GenBank/DDBJ whole genome shotgun (WGS) entry which is preliminary data.</text>
</comment>
<name>A0A069QFC0_HOYLO</name>
<sequence length="296" mass="34316">MIIDQVTDNPVLKIFVQCLVVKGCVHFLNKAYHIVKECLMRMDKNIQYLNEVCLRVYSEKEVVSENTFSIESSLLIQEDIPQSELVSKNLMPLEISTSNVVMDLDKSLVKSTDFLQRCAYRYDGLQIGVDDANNIVIKNEQDLSRQWAAIRSLLQSDYKGGIVDDYLMRINNTMVSPEVYGMPISNYFYYGLMFIGTPYNTSAGWSRKQQVMLSDFDDVMFEETLRHEKNLGDSRCFSITGKALGEPNDCRVNKFYGRTQISTGSLFPDWVQLEVDYTKEDRCVYWKYELTRQEEE</sequence>
<organism evidence="1 2">
    <name type="scientific">Hoylesella loescheii DSM 19665 = JCM 12249 = ATCC 15930</name>
    <dbReference type="NCBI Taxonomy" id="1122985"/>
    <lineage>
        <taxon>Bacteria</taxon>
        <taxon>Pseudomonadati</taxon>
        <taxon>Bacteroidota</taxon>
        <taxon>Bacteroidia</taxon>
        <taxon>Bacteroidales</taxon>
        <taxon>Prevotellaceae</taxon>
        <taxon>Hoylesella</taxon>
    </lineage>
</organism>